<feature type="compositionally biased region" description="Low complexity" evidence="16">
    <location>
        <begin position="352"/>
        <end position="377"/>
    </location>
</feature>
<dbReference type="PANTHER" id="PTHR16308:SF13">
    <property type="entry name" value="PROTEIN LINGERER"/>
    <property type="match status" value="1"/>
</dbReference>
<feature type="compositionally biased region" description="Gly residues" evidence="16">
    <location>
        <begin position="951"/>
        <end position="960"/>
    </location>
</feature>
<evidence type="ECO:0000256" key="13">
    <source>
        <dbReference type="ARBA" id="ARBA00023125"/>
    </source>
</evidence>
<dbReference type="Proteomes" id="UP000469558">
    <property type="component" value="Unassembled WGS sequence"/>
</dbReference>
<feature type="compositionally biased region" description="Basic and acidic residues" evidence="16">
    <location>
        <begin position="419"/>
        <end position="437"/>
    </location>
</feature>
<evidence type="ECO:0000256" key="6">
    <source>
        <dbReference type="ARBA" id="ARBA00022454"/>
    </source>
</evidence>
<feature type="compositionally biased region" description="Low complexity" evidence="16">
    <location>
        <begin position="184"/>
        <end position="193"/>
    </location>
</feature>
<feature type="compositionally biased region" description="Gly residues" evidence="16">
    <location>
        <begin position="824"/>
        <end position="836"/>
    </location>
</feature>
<evidence type="ECO:0000256" key="2">
    <source>
        <dbReference type="ARBA" id="ARBA00004496"/>
    </source>
</evidence>
<proteinExistence type="inferred from homology"/>
<evidence type="ECO:0000313" key="18">
    <source>
        <dbReference type="EMBL" id="TVY81168.1"/>
    </source>
</evidence>
<feature type="compositionally biased region" description="Low complexity" evidence="16">
    <location>
        <begin position="595"/>
        <end position="614"/>
    </location>
</feature>
<dbReference type="PANTHER" id="PTHR16308">
    <property type="entry name" value="UBIQUITIN ASSOCIATED PROTEIN 2-LIKE/LINGERER"/>
    <property type="match status" value="1"/>
</dbReference>
<feature type="domain" description="CUE" evidence="17">
    <location>
        <begin position="63"/>
        <end position="106"/>
    </location>
</feature>
<dbReference type="SUPFAM" id="SSF46934">
    <property type="entry name" value="UBA-like"/>
    <property type="match status" value="1"/>
</dbReference>
<comment type="subcellular location">
    <subcellularLocation>
        <location evidence="3">Chromosome</location>
        <location evidence="3">Telomere</location>
    </subcellularLocation>
    <subcellularLocation>
        <location evidence="2">Cytoplasm</location>
    </subcellularLocation>
    <subcellularLocation>
        <location evidence="1">Nucleus</location>
    </subcellularLocation>
</comment>
<evidence type="ECO:0000256" key="16">
    <source>
        <dbReference type="SAM" id="MobiDB-lite"/>
    </source>
</evidence>
<keyword evidence="6" id="KW-0158">Chromosome</keyword>
<feature type="compositionally biased region" description="Gly residues" evidence="16">
    <location>
        <begin position="925"/>
        <end position="936"/>
    </location>
</feature>
<evidence type="ECO:0000256" key="5">
    <source>
        <dbReference type="ARBA" id="ARBA00020536"/>
    </source>
</evidence>
<feature type="compositionally biased region" description="Polar residues" evidence="16">
    <location>
        <begin position="564"/>
        <end position="573"/>
    </location>
</feature>
<keyword evidence="15" id="KW-0539">Nucleus</keyword>
<keyword evidence="14" id="KW-0234">DNA repair</keyword>
<evidence type="ECO:0000256" key="8">
    <source>
        <dbReference type="ARBA" id="ARBA00022553"/>
    </source>
</evidence>
<feature type="compositionally biased region" description="Low complexity" evidence="16">
    <location>
        <begin position="1"/>
        <end position="14"/>
    </location>
</feature>
<keyword evidence="9" id="KW-0227">DNA damage</keyword>
<reference evidence="18 19" key="1">
    <citation type="submission" date="2018-05" db="EMBL/GenBank/DDBJ databases">
        <title>Genome sequencing and assembly of the regulated plant pathogen Lachnellula willkommii and related sister species for the development of diagnostic species identification markers.</title>
        <authorList>
            <person name="Giroux E."/>
            <person name="Bilodeau G."/>
        </authorList>
    </citation>
    <scope>NUCLEOTIDE SEQUENCE [LARGE SCALE GENOMIC DNA]</scope>
    <source>
        <strain evidence="18 19">CBS 268.59</strain>
    </source>
</reference>
<comment type="caution">
    <text evidence="18">The sequence shown here is derived from an EMBL/GenBank/DDBJ whole genome shotgun (WGS) entry which is preliminary data.</text>
</comment>
<keyword evidence="10" id="KW-0833">Ubl conjugation pathway</keyword>
<dbReference type="AlphaFoldDB" id="A0A8T9C684"/>
<feature type="compositionally biased region" description="Polar residues" evidence="16">
    <location>
        <begin position="128"/>
        <end position="141"/>
    </location>
</feature>
<feature type="compositionally biased region" description="Low complexity" evidence="16">
    <location>
        <begin position="538"/>
        <end position="559"/>
    </location>
</feature>
<evidence type="ECO:0000256" key="3">
    <source>
        <dbReference type="ARBA" id="ARBA00004574"/>
    </source>
</evidence>
<feature type="region of interest" description="Disordered" evidence="16">
    <location>
        <begin position="1"/>
        <end position="65"/>
    </location>
</feature>
<accession>A0A8T9C684</accession>
<dbReference type="GO" id="GO:0005737">
    <property type="term" value="C:cytoplasm"/>
    <property type="evidence" value="ECO:0007669"/>
    <property type="project" value="UniProtKB-SubCell"/>
</dbReference>
<evidence type="ECO:0000256" key="12">
    <source>
        <dbReference type="ARBA" id="ARBA00022895"/>
    </source>
</evidence>
<feature type="compositionally biased region" description="Low complexity" evidence="16">
    <location>
        <begin position="625"/>
        <end position="640"/>
    </location>
</feature>
<dbReference type="GO" id="GO:0003677">
    <property type="term" value="F:DNA binding"/>
    <property type="evidence" value="ECO:0007669"/>
    <property type="project" value="UniProtKB-KW"/>
</dbReference>
<dbReference type="EMBL" id="QGMK01000533">
    <property type="protein sequence ID" value="TVY81168.1"/>
    <property type="molecule type" value="Genomic_DNA"/>
</dbReference>
<sequence length="978" mass="101083">MSEVQSRPSAPRGRGSARGGRGGFPSRGGRGGSRAHATNGDKFESTPTTSIEDQGEVGQLKKQYGSSVTTIKEMFPDWTDEDIVFALQENDGDLANTVEGITDGTISQWGEVSKNKKDRSRSKVKDATVTSFGDATNQSRVSRGGRAGFDAGRGRGRGTDRGRGGRGRGASVAQTNGSRKETTEVSVPTTETTAWDTAASTEAAPAWGTETSTEKAADDTWTAAATGAVASTAAATTQAASSIIPDGVKKSWASIFAPAPAPKKAAEPVEKYGMAQSSDGEFANKFSRPAEPTKPEEPIEPPTKAPETPTPEPAPVELPVSTPVESAPVDEPEPAITPSKDELTEDNLEQLPDTSAPAPTATAASTAASSWDTRTAAGTPYSALQQGQQAIRPPPTSGFQASALKATGSSGRTPSFQRRILDQEEAVRMPGNREVDRAAVQFGAFNLNGSGEEDVDGDREEPETRGQPPQHSPVAPRASLPPAPAPVSVPETFPTPKQSAGLPAASHPTGEYPLKKFAKSQPNTVKAAPGLPSPQPLSSAQNVSQQSQQGNGQFGSQYGRYAPSGSQEPSSLPQKPYDAFSQQAPSTQSPFEGYPNQPSQSQAPPQSGAFSSAPNEYSSYYTADQQQRNTYGNYYNQYGMQGQGGQQDGPASQQRSFSGYNGPQSEGSSQFPQSAAQQAPSRYATAGEGQTSGHTTPNPSAQPQQPAASQGGAQPQPGHPQNYPYGHPYFSSPYYTAYMNQYQYGGAGNYPAAPYGAKGGAHQPYGQGYGMSPGAPYDQHASSPAAGGFGGASSLHGRDSALGAGLGGDYGRAGSAQSAQTPQGLGGSGAFGGGHDAFGRGSSYQGQNQHSYNTQQSNQQGAGDDLKPFGDSKSANGPSPSLSQANRPGSATNTAPGSALPPPQSQQSYAGYPAHLQHGSQAGSQYGGLGGAGGHQAGAQQGAHQNSQYGGYQGFGGNYYGGNSQQQQRGGWGGNYGH</sequence>
<feature type="compositionally biased region" description="Acidic residues" evidence="16">
    <location>
        <begin position="451"/>
        <end position="461"/>
    </location>
</feature>
<evidence type="ECO:0000256" key="11">
    <source>
        <dbReference type="ARBA" id="ARBA00022843"/>
    </source>
</evidence>
<evidence type="ECO:0000256" key="1">
    <source>
        <dbReference type="ARBA" id="ARBA00004123"/>
    </source>
</evidence>
<dbReference type="GO" id="GO:0043130">
    <property type="term" value="F:ubiquitin binding"/>
    <property type="evidence" value="ECO:0007669"/>
    <property type="project" value="InterPro"/>
</dbReference>
<feature type="compositionally biased region" description="Polar residues" evidence="16">
    <location>
        <begin position="844"/>
        <end position="861"/>
    </location>
</feature>
<keyword evidence="8" id="KW-0597">Phosphoprotein</keyword>
<feature type="compositionally biased region" description="Polar residues" evidence="16">
    <location>
        <begin position="580"/>
        <end position="590"/>
    </location>
</feature>
<evidence type="ECO:0000256" key="10">
    <source>
        <dbReference type="ARBA" id="ARBA00022786"/>
    </source>
</evidence>
<evidence type="ECO:0000259" key="17">
    <source>
        <dbReference type="PROSITE" id="PS51140"/>
    </source>
</evidence>
<feature type="compositionally biased region" description="Polar residues" evidence="16">
    <location>
        <begin position="655"/>
        <end position="667"/>
    </location>
</feature>
<dbReference type="GO" id="GO:0000781">
    <property type="term" value="C:chromosome, telomeric region"/>
    <property type="evidence" value="ECO:0007669"/>
    <property type="project" value="UniProtKB-SubCell"/>
</dbReference>
<feature type="compositionally biased region" description="Low complexity" evidence="16">
    <location>
        <begin position="668"/>
        <end position="681"/>
    </location>
</feature>
<dbReference type="GO" id="GO:0005634">
    <property type="term" value="C:nucleus"/>
    <property type="evidence" value="ECO:0007669"/>
    <property type="project" value="UniProtKB-SubCell"/>
</dbReference>
<feature type="region of interest" description="Disordered" evidence="16">
    <location>
        <begin position="259"/>
        <end position="727"/>
    </location>
</feature>
<dbReference type="InterPro" id="IPR003892">
    <property type="entry name" value="CUE"/>
</dbReference>
<dbReference type="OrthoDB" id="5396806at2759"/>
<evidence type="ECO:0000313" key="19">
    <source>
        <dbReference type="Proteomes" id="UP000469558"/>
    </source>
</evidence>
<keyword evidence="11" id="KW-0832">Ubl conjugation</keyword>
<gene>
    <name evidence="18" type="primary">DEF1</name>
    <name evidence="18" type="ORF">LSUE1_G006289</name>
</gene>
<evidence type="ECO:0000256" key="4">
    <source>
        <dbReference type="ARBA" id="ARBA00005491"/>
    </source>
</evidence>
<feature type="compositionally biased region" description="Gly residues" evidence="16">
    <location>
        <begin position="16"/>
        <end position="32"/>
    </location>
</feature>
<feature type="compositionally biased region" description="Low complexity" evidence="16">
    <location>
        <begin position="937"/>
        <end position="950"/>
    </location>
</feature>
<feature type="compositionally biased region" description="Low complexity" evidence="16">
    <location>
        <begin position="697"/>
        <end position="722"/>
    </location>
</feature>
<evidence type="ECO:0000256" key="15">
    <source>
        <dbReference type="ARBA" id="ARBA00023242"/>
    </source>
</evidence>
<keyword evidence="7" id="KW-0963">Cytoplasm</keyword>
<dbReference type="CDD" id="cd14368">
    <property type="entry name" value="CUE_DEF1_like"/>
    <property type="match status" value="1"/>
</dbReference>
<dbReference type="GO" id="GO:0006281">
    <property type="term" value="P:DNA repair"/>
    <property type="evidence" value="ECO:0007669"/>
    <property type="project" value="UniProtKB-KW"/>
</dbReference>
<evidence type="ECO:0000256" key="7">
    <source>
        <dbReference type="ARBA" id="ARBA00022490"/>
    </source>
</evidence>
<dbReference type="Pfam" id="PF02845">
    <property type="entry name" value="CUE"/>
    <property type="match status" value="1"/>
</dbReference>
<comment type="similarity">
    <text evidence="4">Belongs to the DEF1 family.</text>
</comment>
<feature type="compositionally biased region" description="Polar residues" evidence="16">
    <location>
        <begin position="615"/>
        <end position="624"/>
    </location>
</feature>
<protein>
    <recommendedName>
        <fullName evidence="5">RNA polymerase II degradation factor 1</fullName>
    </recommendedName>
</protein>
<keyword evidence="13" id="KW-0238">DNA-binding</keyword>
<dbReference type="InterPro" id="IPR009060">
    <property type="entry name" value="UBA-like_sf"/>
</dbReference>
<dbReference type="InterPro" id="IPR051833">
    <property type="entry name" value="TC-DDR_regulator"/>
</dbReference>
<organism evidence="18 19">
    <name type="scientific">Lachnellula suecica</name>
    <dbReference type="NCBI Taxonomy" id="602035"/>
    <lineage>
        <taxon>Eukaryota</taxon>
        <taxon>Fungi</taxon>
        <taxon>Dikarya</taxon>
        <taxon>Ascomycota</taxon>
        <taxon>Pezizomycotina</taxon>
        <taxon>Leotiomycetes</taxon>
        <taxon>Helotiales</taxon>
        <taxon>Lachnaceae</taxon>
        <taxon>Lachnellula</taxon>
    </lineage>
</organism>
<keyword evidence="19" id="KW-1185">Reference proteome</keyword>
<feature type="compositionally biased region" description="Pro residues" evidence="16">
    <location>
        <begin position="300"/>
        <end position="316"/>
    </location>
</feature>
<name>A0A8T9C684_9HELO</name>
<dbReference type="InterPro" id="IPR041803">
    <property type="entry name" value="DEF1_CUE"/>
</dbReference>
<feature type="region of interest" description="Disordered" evidence="16">
    <location>
        <begin position="750"/>
        <end position="978"/>
    </location>
</feature>
<keyword evidence="12" id="KW-0779">Telomere</keyword>
<evidence type="ECO:0000256" key="9">
    <source>
        <dbReference type="ARBA" id="ARBA00022763"/>
    </source>
</evidence>
<feature type="compositionally biased region" description="Polar residues" evidence="16">
    <location>
        <begin position="407"/>
        <end position="416"/>
    </location>
</feature>
<feature type="compositionally biased region" description="Polar residues" evidence="16">
    <location>
        <begin position="873"/>
        <end position="896"/>
    </location>
</feature>
<dbReference type="PROSITE" id="PS51140">
    <property type="entry name" value="CUE"/>
    <property type="match status" value="1"/>
</dbReference>
<evidence type="ECO:0000256" key="14">
    <source>
        <dbReference type="ARBA" id="ARBA00023204"/>
    </source>
</evidence>
<feature type="region of interest" description="Disordered" evidence="16">
    <location>
        <begin position="110"/>
        <end position="220"/>
    </location>
</feature>